<dbReference type="InterPro" id="IPR036291">
    <property type="entry name" value="NAD(P)-bd_dom_sf"/>
</dbReference>
<dbReference type="EMBL" id="DXDC01000089">
    <property type="protein sequence ID" value="HIY65226.1"/>
    <property type="molecule type" value="Genomic_DNA"/>
</dbReference>
<accession>A0A9D1YTI7</accession>
<dbReference type="PANTHER" id="PTHR13812:SF19">
    <property type="entry name" value="KETIMINE REDUCTASE MU-CRYSTALLIN"/>
    <property type="match status" value="1"/>
</dbReference>
<reference evidence="1" key="2">
    <citation type="submission" date="2021-04" db="EMBL/GenBank/DDBJ databases">
        <authorList>
            <person name="Gilroy R."/>
        </authorList>
    </citation>
    <scope>NUCLEOTIDE SEQUENCE</scope>
    <source>
        <strain evidence="1">ChiGjej1B1-98</strain>
    </source>
</reference>
<dbReference type="InterPro" id="IPR003462">
    <property type="entry name" value="ODC_Mu_crystall"/>
</dbReference>
<protein>
    <submittedName>
        <fullName evidence="1">Ornithine cyclodeaminase family protein</fullName>
    </submittedName>
</protein>
<dbReference type="Gene3D" id="3.30.1780.10">
    <property type="entry name" value="ornithine cyclodeaminase, domain 1"/>
    <property type="match status" value="1"/>
</dbReference>
<dbReference type="PIRSF" id="PIRSF001439">
    <property type="entry name" value="CryM"/>
    <property type="match status" value="1"/>
</dbReference>
<dbReference type="SUPFAM" id="SSF51735">
    <property type="entry name" value="NAD(P)-binding Rossmann-fold domains"/>
    <property type="match status" value="1"/>
</dbReference>
<proteinExistence type="predicted"/>
<organism evidence="1 2">
    <name type="scientific">Candidatus Agrococcus pullicola</name>
    <dbReference type="NCBI Taxonomy" id="2838429"/>
    <lineage>
        <taxon>Bacteria</taxon>
        <taxon>Bacillati</taxon>
        <taxon>Actinomycetota</taxon>
        <taxon>Actinomycetes</taxon>
        <taxon>Micrococcales</taxon>
        <taxon>Microbacteriaceae</taxon>
        <taxon>Agrococcus</taxon>
    </lineage>
</organism>
<dbReference type="AlphaFoldDB" id="A0A9D1YTI7"/>
<reference evidence="1" key="1">
    <citation type="journal article" date="2021" name="PeerJ">
        <title>Extensive microbial diversity within the chicken gut microbiome revealed by metagenomics and culture.</title>
        <authorList>
            <person name="Gilroy R."/>
            <person name="Ravi A."/>
            <person name="Getino M."/>
            <person name="Pursley I."/>
            <person name="Horton D.L."/>
            <person name="Alikhan N.F."/>
            <person name="Baker D."/>
            <person name="Gharbi K."/>
            <person name="Hall N."/>
            <person name="Watson M."/>
            <person name="Adriaenssens E.M."/>
            <person name="Foster-Nyarko E."/>
            <person name="Jarju S."/>
            <person name="Secka A."/>
            <person name="Antonio M."/>
            <person name="Oren A."/>
            <person name="Chaudhuri R.R."/>
            <person name="La Ragione R."/>
            <person name="Hildebrand F."/>
            <person name="Pallen M.J."/>
        </authorList>
    </citation>
    <scope>NUCLEOTIDE SEQUENCE</scope>
    <source>
        <strain evidence="1">ChiGjej1B1-98</strain>
    </source>
</reference>
<dbReference type="Pfam" id="PF02423">
    <property type="entry name" value="OCD_Mu_crystall"/>
    <property type="match status" value="1"/>
</dbReference>
<evidence type="ECO:0000313" key="2">
    <source>
        <dbReference type="Proteomes" id="UP000824005"/>
    </source>
</evidence>
<sequence length="307" mass="32242">MFDITALPLINAAQIAERVSMLDATRALQKALQEFDPADALQRRIEHVEHGQLLLMPAEVGRFAGQKFATVAPANTERGLDRIQAVYILLDAETLSPVALMDGTELTSIRTPAVSAAIIDLLAVPGARELVVFGTGPQGIRHVEAMLAIRPQLERVTLIGRNQGKAQAAADAASKYGVPVAVGTGEEIASADIIVTATTAAAPLFDDDAITGSPAIAAVGSHETDRRELPGALVARSQTVIESVEVALRECGDATMAIAEGLMSADGLVPMIDIVRGSAEPDFTRPRIIKTAGMGWQDLVVASLLAD</sequence>
<dbReference type="InterPro" id="IPR023401">
    <property type="entry name" value="ODC_N"/>
</dbReference>
<name>A0A9D1YTI7_9MICO</name>
<comment type="caution">
    <text evidence="1">The sequence shown here is derived from an EMBL/GenBank/DDBJ whole genome shotgun (WGS) entry which is preliminary data.</text>
</comment>
<dbReference type="GO" id="GO:0005737">
    <property type="term" value="C:cytoplasm"/>
    <property type="evidence" value="ECO:0007669"/>
    <property type="project" value="TreeGrafter"/>
</dbReference>
<dbReference type="PANTHER" id="PTHR13812">
    <property type="entry name" value="KETIMINE REDUCTASE MU-CRYSTALLIN"/>
    <property type="match status" value="1"/>
</dbReference>
<evidence type="ECO:0000313" key="1">
    <source>
        <dbReference type="EMBL" id="HIY65226.1"/>
    </source>
</evidence>
<gene>
    <name evidence="1" type="ORF">H9830_02985</name>
</gene>
<dbReference type="Proteomes" id="UP000824005">
    <property type="component" value="Unassembled WGS sequence"/>
</dbReference>
<dbReference type="Gene3D" id="3.40.50.720">
    <property type="entry name" value="NAD(P)-binding Rossmann-like Domain"/>
    <property type="match status" value="1"/>
</dbReference>